<comment type="caution">
    <text evidence="1">The sequence shown here is derived from an EMBL/GenBank/DDBJ whole genome shotgun (WGS) entry which is preliminary data.</text>
</comment>
<dbReference type="GO" id="GO:0015031">
    <property type="term" value="P:protein transport"/>
    <property type="evidence" value="ECO:0007669"/>
    <property type="project" value="InterPro"/>
</dbReference>
<protein>
    <recommendedName>
        <fullName evidence="3">Accessory secretory protein asp3</fullName>
    </recommendedName>
</protein>
<evidence type="ECO:0000313" key="1">
    <source>
        <dbReference type="EMBL" id="KRL00998.1"/>
    </source>
</evidence>
<dbReference type="STRING" id="1423731.FC81_GL001600"/>
<dbReference type="Pfam" id="PF15432">
    <property type="entry name" value="Sec-ASP3"/>
    <property type="match status" value="1"/>
</dbReference>
<dbReference type="AlphaFoldDB" id="A0A0R1LZ96"/>
<reference evidence="1 2" key="1">
    <citation type="journal article" date="2015" name="Genome Announc.">
        <title>Expanding the biotechnology potential of lactobacilli through comparative genomics of 213 strains and associated genera.</title>
        <authorList>
            <person name="Sun Z."/>
            <person name="Harris H.M."/>
            <person name="McCann A."/>
            <person name="Guo C."/>
            <person name="Argimon S."/>
            <person name="Zhang W."/>
            <person name="Yang X."/>
            <person name="Jeffery I.B."/>
            <person name="Cooney J.C."/>
            <person name="Kagawa T.F."/>
            <person name="Liu W."/>
            <person name="Song Y."/>
            <person name="Salvetti E."/>
            <person name="Wrobel A."/>
            <person name="Rasinkangas P."/>
            <person name="Parkhill J."/>
            <person name="Rea M.C."/>
            <person name="O'Sullivan O."/>
            <person name="Ritari J."/>
            <person name="Douillard F.P."/>
            <person name="Paul Ross R."/>
            <person name="Yang R."/>
            <person name="Briner A.E."/>
            <person name="Felis G.E."/>
            <person name="de Vos W.M."/>
            <person name="Barrangou R."/>
            <person name="Klaenhammer T.R."/>
            <person name="Caufield P.W."/>
            <person name="Cui Y."/>
            <person name="Zhang H."/>
            <person name="O'Toole P.W."/>
        </authorList>
    </citation>
    <scope>NUCLEOTIDE SEQUENCE [LARGE SCALE GENOMIC DNA]</scope>
    <source>
        <strain evidence="1 2">DSM 19910</strain>
    </source>
</reference>
<sequence length="278" mass="31622">MIGYTANVIYWKSAASTYLYGSDIIFQQNGDVDFKNSLMSPGKAINTWYSQTNYQAKRFSPQLPILKKGKKYRILLKAYSFPEATIYLRIDFYDRTNKVMKQISVKKMEELFKPPEGAYYYTISLLNAGCSRLKFRYLVLSPVEFPSARNTEVFISKVYNAQASNELNIVLGEPSLNICTVPRAEASFPFKNCIFIQSMVSNEKMYTREVTVKRIETLSKGFKKIIIRGCGPLSNPSARRYAQLLRGRGILANESIGDSDSKKIAAPLFDRSTDLTVF</sequence>
<dbReference type="PATRIC" id="fig|1423731.3.peg.1641"/>
<dbReference type="EMBL" id="AZEF01000030">
    <property type="protein sequence ID" value="KRL00998.1"/>
    <property type="molecule type" value="Genomic_DNA"/>
</dbReference>
<evidence type="ECO:0000313" key="2">
    <source>
        <dbReference type="Proteomes" id="UP000051621"/>
    </source>
</evidence>
<dbReference type="NCBIfam" id="TIGR03711">
    <property type="entry name" value="acc_sec_asp3"/>
    <property type="match status" value="1"/>
</dbReference>
<name>A0A0R1LZ96_9LACO</name>
<dbReference type="InterPro" id="IPR022259">
    <property type="entry name" value="Acessory_Sec_prot_Asp3"/>
</dbReference>
<dbReference type="Proteomes" id="UP000051621">
    <property type="component" value="Unassembled WGS sequence"/>
</dbReference>
<organism evidence="1 2">
    <name type="scientific">Liquorilactobacillus capillatus DSM 19910</name>
    <dbReference type="NCBI Taxonomy" id="1423731"/>
    <lineage>
        <taxon>Bacteria</taxon>
        <taxon>Bacillati</taxon>
        <taxon>Bacillota</taxon>
        <taxon>Bacilli</taxon>
        <taxon>Lactobacillales</taxon>
        <taxon>Lactobacillaceae</taxon>
        <taxon>Liquorilactobacillus</taxon>
    </lineage>
</organism>
<keyword evidence="2" id="KW-1185">Reference proteome</keyword>
<proteinExistence type="predicted"/>
<dbReference type="RefSeq" id="WP_057745132.1">
    <property type="nucleotide sequence ID" value="NZ_AZEF01000030.1"/>
</dbReference>
<accession>A0A0R1LZ96</accession>
<dbReference type="OrthoDB" id="2042927at2"/>
<gene>
    <name evidence="1" type="ORF">FC81_GL001600</name>
</gene>
<evidence type="ECO:0008006" key="3">
    <source>
        <dbReference type="Google" id="ProtNLM"/>
    </source>
</evidence>